<sequence>MISALISTVLRLVFALATVFFVLLLMSVALLSLLGFVLWSLIRGRRPVVDLSGFARARQFRAGAFRPSRPGASQATGSDDIVDVEVREVRAPSPQLK</sequence>
<name>A0ABU3P7C3_9BURK</name>
<keyword evidence="1" id="KW-1133">Transmembrane helix</keyword>
<organism evidence="2 3">
    <name type="scientific">Roseateles aquae</name>
    <dbReference type="NCBI Taxonomy" id="3077235"/>
    <lineage>
        <taxon>Bacteria</taxon>
        <taxon>Pseudomonadati</taxon>
        <taxon>Pseudomonadota</taxon>
        <taxon>Betaproteobacteria</taxon>
        <taxon>Burkholderiales</taxon>
        <taxon>Sphaerotilaceae</taxon>
        <taxon>Roseateles</taxon>
    </lineage>
</organism>
<reference evidence="2" key="1">
    <citation type="submission" date="2023-09" db="EMBL/GenBank/DDBJ databases">
        <title>Paucibacter sp. APW11 Genome sequencing and assembly.</title>
        <authorList>
            <person name="Kim I."/>
        </authorList>
    </citation>
    <scope>NUCLEOTIDE SEQUENCE</scope>
    <source>
        <strain evidence="2">APW11</strain>
    </source>
</reference>
<accession>A0ABU3P7C3</accession>
<proteinExistence type="predicted"/>
<evidence type="ECO:0000313" key="3">
    <source>
        <dbReference type="Proteomes" id="UP001246372"/>
    </source>
</evidence>
<dbReference type="RefSeq" id="WP_315648413.1">
    <property type="nucleotide sequence ID" value="NZ_JAVXZY010000001.1"/>
</dbReference>
<protein>
    <submittedName>
        <fullName evidence="2">Uncharacterized protein</fullName>
    </submittedName>
</protein>
<dbReference type="Proteomes" id="UP001246372">
    <property type="component" value="Unassembled WGS sequence"/>
</dbReference>
<evidence type="ECO:0000256" key="1">
    <source>
        <dbReference type="SAM" id="Phobius"/>
    </source>
</evidence>
<keyword evidence="1" id="KW-0812">Transmembrane</keyword>
<dbReference type="EMBL" id="JAVXZY010000001">
    <property type="protein sequence ID" value="MDT8998115.1"/>
    <property type="molecule type" value="Genomic_DNA"/>
</dbReference>
<comment type="caution">
    <text evidence="2">The sequence shown here is derived from an EMBL/GenBank/DDBJ whole genome shotgun (WGS) entry which is preliminary data.</text>
</comment>
<keyword evidence="3" id="KW-1185">Reference proteome</keyword>
<gene>
    <name evidence="2" type="ORF">RQP53_02375</name>
</gene>
<keyword evidence="1" id="KW-0472">Membrane</keyword>
<feature type="transmembrane region" description="Helical" evidence="1">
    <location>
        <begin position="12"/>
        <end position="39"/>
    </location>
</feature>
<evidence type="ECO:0000313" key="2">
    <source>
        <dbReference type="EMBL" id="MDT8998115.1"/>
    </source>
</evidence>